<dbReference type="SUPFAM" id="SSF56801">
    <property type="entry name" value="Acetyl-CoA synthetase-like"/>
    <property type="match status" value="2"/>
</dbReference>
<dbReference type="Gene3D" id="1.10.1200.10">
    <property type="entry name" value="ACP-like"/>
    <property type="match status" value="3"/>
</dbReference>
<dbReference type="Gene3D" id="3.30.559.10">
    <property type="entry name" value="Chloramphenicol acetyltransferase-like domain"/>
    <property type="match status" value="3"/>
</dbReference>
<dbReference type="PROSITE" id="PS00455">
    <property type="entry name" value="AMP_BINDING"/>
    <property type="match status" value="1"/>
</dbReference>
<dbReference type="InterPro" id="IPR000873">
    <property type="entry name" value="AMP-dep_synth/lig_dom"/>
</dbReference>
<dbReference type="Pfam" id="PF00668">
    <property type="entry name" value="Condensation"/>
    <property type="match status" value="3"/>
</dbReference>
<dbReference type="RefSeq" id="WP_030793638.1">
    <property type="nucleotide sequence ID" value="NZ_JBFACJ010000044.1"/>
</dbReference>
<dbReference type="SUPFAM" id="SSF53335">
    <property type="entry name" value="S-adenosyl-L-methionine-dependent methyltransferases"/>
    <property type="match status" value="1"/>
</dbReference>
<dbReference type="SUPFAM" id="SSF47336">
    <property type="entry name" value="ACP-like"/>
    <property type="match status" value="3"/>
</dbReference>
<reference evidence="6 7" key="1">
    <citation type="submission" date="2024-10" db="EMBL/GenBank/DDBJ databases">
        <title>The Natural Products Discovery Center: Release of the First 8490 Sequenced Strains for Exploring Actinobacteria Biosynthetic Diversity.</title>
        <authorList>
            <person name="Kalkreuter E."/>
            <person name="Kautsar S.A."/>
            <person name="Yang D."/>
            <person name="Bader C.D."/>
            <person name="Teijaro C.N."/>
            <person name="Fluegel L."/>
            <person name="Davis C.M."/>
            <person name="Simpson J.R."/>
            <person name="Lauterbach L."/>
            <person name="Steele A.D."/>
            <person name="Gui C."/>
            <person name="Meng S."/>
            <person name="Li G."/>
            <person name="Viehrig K."/>
            <person name="Ye F."/>
            <person name="Su P."/>
            <person name="Kiefer A.F."/>
            <person name="Nichols A."/>
            <person name="Cepeda A.J."/>
            <person name="Yan W."/>
            <person name="Fan B."/>
            <person name="Jiang Y."/>
            <person name="Adhikari A."/>
            <person name="Zheng C.-J."/>
            <person name="Schuster L."/>
            <person name="Cowan T.M."/>
            <person name="Smanski M.J."/>
            <person name="Chevrette M.G."/>
            <person name="De Carvalho L.P.S."/>
            <person name="Shen B."/>
        </authorList>
    </citation>
    <scope>NUCLEOTIDE SEQUENCE [LARGE SCALE GENOMIC DNA]</scope>
    <source>
        <strain evidence="6 7">NPDC013366</strain>
    </source>
</reference>
<evidence type="ECO:0000256" key="1">
    <source>
        <dbReference type="ARBA" id="ARBA00001957"/>
    </source>
</evidence>
<dbReference type="InterPro" id="IPR020806">
    <property type="entry name" value="PKS_PP-bd"/>
</dbReference>
<sequence length="2816" mass="305817">MLATENVYPASVAQRRLWFTQQLHPESCAYTLGQVFLLTGTLDLPALEKAVIALADRHRSLRTRFAEHDGVPLQIVDPVWRGEVVVTEQGTANEFVHTVFTRPFDLTVDTLLRVDVLRESANRHVLAITAHHIVTDGVSANIVLRDLATLYNGGRLDEVTSQYTDLLAEDGDLDYWLEHIDGAPMVLPLPTRDAARGDESFLGRYVDFDVPDDLTHELKTFARASSATLYMVAFAAYQVLLSRLSGEQDLLVGMPISGRTAGGSEDVVGFFVNTLPVRADLRADPAFTELVTAVRTNVLEAFMHQDVPVDRIVEAVNPPRQMGMNPLIQATFQLFEEAVGTELSLSGLDTIALPVPVRDVPFDLSIDLYHVDGRLRGMLYYRQAALDEQMADQIITTFLTVLRAAVTSPDTPVSTLPLSGAQQPAALPVTTEAVLALDRLAELDADHVVLVRGERRWTAAQLRRDVRAVAGALPQDSVVGVPGPLSYRALVSVLGTWSAGAVVLPADHAEADLVFSGEIPDREAPAVSSPRAEAPALLLPGDSATAVVTHGAFAALLAAHRETTEEQRVFLAEDIWDFAPWRALVWLLSGAEVHLPVGNESSGIDVHTSADAGASAGHHASRTKPSGADIRESAASNLHTVTASAEFPARYGPIECLGHALIRPDGDPHHTVPAAGVTVRILDPAGRPVPAGVAGDLWVGGNHIALGYLGDTALTAARFRPDPLSAGRLVHTGARARLTPAGRVHLLTTTDLPGHSSETEFAAPRGGAEHLVAAVMAHVLGRDQVSRHDHFFECGGHSVLAMQLTARLRSMLQSDISVRVVFENPTVAGLAAALAETAHLPASSPQAGEAPERAPVSFAQQRLWFIHQLDPTSTAYNMYEPVRITGSLDVTALAIAVEQLVARHESLRTRFTEVDGELLQVVDDTWAGALEIEDVEDSDHAQRRLADLVDTPFDLVRGPLFRANLFRIGQSDHLFAPSMHHIVSDGHSITVLMSDLAKLYEAALTGTEPQLPVLPVRYADYATWQRGILRDELLDAQLSYWTNQIGDAPHRLPLPADHAPDGPPSIEGGVARFELPPEVTVKLRERAHGQGATLFMLTLAAFEVLLARISGQPNFLVGVPVAGRTQPELEDLIGFFVNTLAVRADLRADPTFTELVKETRDRVLAGFAHQELPFERLVEAVNPERVAGTNPLVQVTFHLFEDDLTGGLRLPGTECGPVETFNRTARFDLALDLFRTGQGLSGSLYYRRDMFTHATAQQIADCYRELLIAVLAGPDRPVSAFPVDFERVVTAPVATGTRRPVRDEFVAPLGPVEQVVAGIMGGVLGVGQVGRFDDFFVLGGHSLRAVQLAARLQSVLQVEVNVVTVFENPTVDTLAAAVAEATQLTTPPLCTGLAPDSAPVSFAQQRLWFMQQLESESTAYNMYSPIRVHGRLDRAALLTAVDRLARRHEALRTRFTDVDGVLCQVVDDEWSGRVEFASGQEIQPWLEELIDRPFDLENGPLFQADVLRIADDDHLLTLSMHHILSDGRSMTVLLSDLSAFYNAALTGARVELPELPVRYADFAVWQRDVLQGELLDRHLAYWTEHVAGAPQVLRLPSDQPPVETPSFEGGAARFDLDAELVGRLRDLASRCDATLFMVVLSAFQVLLSRLTGEPDLLVGVPVGGRTRPEVEDVVGFFINTLPIRSDLRDDPLFTDLVDRTRDGVLMGFAHQELPFERLVEAVNPERVLGSNPLVQATCQLFEDELIVGLDLDGTTSEYFPAFNDTARFDLSLDLYRVGDGMHCSLYFRRDLLSQQAADRIAENYQTLLAEVAGNASRHVSELPLATEDEHESLLQLGDGTSVPANGIETILDLFAEQVAARPDAIAVSGRDDRLTFVELDEMASLIAAQLRRRGVRHGDHVALAAARTPKLVAGVLGVLRAGAVLVSLDHGQPVDRLAAVLAAAKPVCLVVDGATVGLADQFGLPALDVTVLPAASFEGAAPIGADLAYVVFTSGSTGTPKGVLVEHRALANLVCGHQETQYPVAIAAAGKPRLKVAHTSSIAFDAAWDQILWMIAGHELHVVDDDVRKDSAALVALLAEQRVDVLNTTPTFMEQLVHEGLLEQSASKPSFLVLGGEAVRPSLWARLRAEPGIESINCYGPTECTVDALIARLRDSERPVVGTPIPNTSVRVLDYAMRPVPPGVVGEIHLGGPHLARGYLNDPDLTAQRFVQDPSGRHDRLYRTGDLGRFTADGAVEFLGRADRQLKVRGYRIEPGEIESVLLSQPHVRDAVVSVVTEQDSSRLVAHVVVDEGFDDSELRADLVASWQTVFEDAHEAINASDSTDAAIFGWTDSFSGKAIPAPQMREWVDTTIDRILRLQPRRVLEIGAGTGLLMKPLLERTDIERYVATDFSGPVLDVLRKTLDEIGTRSEVLVGQAEAVHAPGLFPGTHDTVVINSVAQYFPSMSYLVRTIENALEVVSPGGHVFLGDLRNAALLEAFVALKHHLLHAGADRARLVELITRELRADGELSVDPIAVHRLLDRFPAVTAIEISPRRGEFGNEMTLFRYDVVLHVGCPAEADPTQWEHDDQLTLGAVERRLAAADAPFGYRGVGNARLAEALSLRDEYGCTPSNATSRATALDLEALWRLGTRYGWHTRISWTGDDSGAIDVSFAPAGTHYELAGPVTGGTAGKTTADPLFPPLLQSTLEDLLVGSVRRALPDYMVPADVVFVTELPRNAGGKVDTTQLARPRRVGAIHRQRTTAQAAARTPLAVVMEVFSRSLRTTVLPEDDFFDLGGDSLTAGLCVRELSSLELDVTIRDLFERRTPARIAELL</sequence>
<dbReference type="Gene3D" id="3.30.559.30">
    <property type="entry name" value="Nonribosomal peptide synthetase, condensation domain"/>
    <property type="match status" value="3"/>
</dbReference>
<dbReference type="EMBL" id="JBICBM010000036">
    <property type="protein sequence ID" value="MFF9887705.1"/>
    <property type="molecule type" value="Genomic_DNA"/>
</dbReference>
<evidence type="ECO:0000313" key="6">
    <source>
        <dbReference type="EMBL" id="MFF9887705.1"/>
    </source>
</evidence>
<dbReference type="InterPro" id="IPR001242">
    <property type="entry name" value="Condensation_dom"/>
</dbReference>
<dbReference type="Gene3D" id="3.30.300.30">
    <property type="match status" value="2"/>
</dbReference>
<dbReference type="PANTHER" id="PTHR45527:SF1">
    <property type="entry name" value="FATTY ACID SYNTHASE"/>
    <property type="match status" value="1"/>
</dbReference>
<comment type="caution">
    <text evidence="6">The sequence shown here is derived from an EMBL/GenBank/DDBJ whole genome shotgun (WGS) entry which is preliminary data.</text>
</comment>
<dbReference type="Gene3D" id="3.40.50.12780">
    <property type="entry name" value="N-terminal domain of ligase-like"/>
    <property type="match status" value="3"/>
</dbReference>
<dbReference type="InterPro" id="IPR045851">
    <property type="entry name" value="AMP-bd_C_sf"/>
</dbReference>
<accession>A0ABW6Z972</accession>
<feature type="domain" description="Carrier" evidence="5">
    <location>
        <begin position="763"/>
        <end position="838"/>
    </location>
</feature>
<dbReference type="Gene3D" id="3.40.50.150">
    <property type="entry name" value="Vaccinia Virus protein VP39"/>
    <property type="match status" value="1"/>
</dbReference>
<evidence type="ECO:0000256" key="4">
    <source>
        <dbReference type="ARBA" id="ARBA00022737"/>
    </source>
</evidence>
<dbReference type="InterPro" id="IPR006162">
    <property type="entry name" value="Ppantetheine_attach_site"/>
</dbReference>
<dbReference type="NCBIfam" id="TIGR01733">
    <property type="entry name" value="AA-adenyl-dom"/>
    <property type="match status" value="1"/>
</dbReference>
<dbReference type="CDD" id="cd19531">
    <property type="entry name" value="LCL_NRPS-like"/>
    <property type="match status" value="3"/>
</dbReference>
<dbReference type="InterPro" id="IPR042099">
    <property type="entry name" value="ANL_N_sf"/>
</dbReference>
<gene>
    <name evidence="6" type="ORF">ACF1HC_40045</name>
</gene>
<keyword evidence="4" id="KW-0677">Repeat</keyword>
<evidence type="ECO:0000256" key="2">
    <source>
        <dbReference type="ARBA" id="ARBA00022450"/>
    </source>
</evidence>
<name>A0ABW6Z972_9ACTN</name>
<keyword evidence="2" id="KW-0596">Phosphopantetheine</keyword>
<dbReference type="InterPro" id="IPR036736">
    <property type="entry name" value="ACP-like_sf"/>
</dbReference>
<dbReference type="InterPro" id="IPR010071">
    <property type="entry name" value="AA_adenyl_dom"/>
</dbReference>
<evidence type="ECO:0000259" key="5">
    <source>
        <dbReference type="PROSITE" id="PS50075"/>
    </source>
</evidence>
<dbReference type="CDD" id="cd02440">
    <property type="entry name" value="AdoMet_MTases"/>
    <property type="match status" value="1"/>
</dbReference>
<dbReference type="InterPro" id="IPR023213">
    <property type="entry name" value="CAT-like_dom_sf"/>
</dbReference>
<dbReference type="SUPFAM" id="SSF52777">
    <property type="entry name" value="CoA-dependent acyltransferases"/>
    <property type="match status" value="6"/>
</dbReference>
<keyword evidence="3" id="KW-0597">Phosphoprotein</keyword>
<dbReference type="PROSITE" id="PS50075">
    <property type="entry name" value="CARRIER"/>
    <property type="match status" value="3"/>
</dbReference>
<keyword evidence="7" id="KW-1185">Reference proteome</keyword>
<evidence type="ECO:0000256" key="3">
    <source>
        <dbReference type="ARBA" id="ARBA00022553"/>
    </source>
</evidence>
<feature type="domain" description="Carrier" evidence="5">
    <location>
        <begin position="2743"/>
        <end position="2816"/>
    </location>
</feature>
<dbReference type="SMART" id="SM00823">
    <property type="entry name" value="PKS_PP"/>
    <property type="match status" value="2"/>
</dbReference>
<dbReference type="InterPro" id="IPR009081">
    <property type="entry name" value="PP-bd_ACP"/>
</dbReference>
<evidence type="ECO:0000313" key="7">
    <source>
        <dbReference type="Proteomes" id="UP001603418"/>
    </source>
</evidence>
<dbReference type="InterPro" id="IPR013217">
    <property type="entry name" value="Methyltransf_12"/>
</dbReference>
<feature type="domain" description="Carrier" evidence="5">
    <location>
        <begin position="1307"/>
        <end position="1382"/>
    </location>
</feature>
<dbReference type="Pfam" id="PF00550">
    <property type="entry name" value="PP-binding"/>
    <property type="match status" value="3"/>
</dbReference>
<comment type="cofactor">
    <cofactor evidence="1">
        <name>pantetheine 4'-phosphate</name>
        <dbReference type="ChEBI" id="CHEBI:47942"/>
    </cofactor>
</comment>
<organism evidence="6 7">
    <name type="scientific">Streptomyces eurythermus</name>
    <dbReference type="NCBI Taxonomy" id="42237"/>
    <lineage>
        <taxon>Bacteria</taxon>
        <taxon>Bacillati</taxon>
        <taxon>Actinomycetota</taxon>
        <taxon>Actinomycetes</taxon>
        <taxon>Kitasatosporales</taxon>
        <taxon>Streptomycetaceae</taxon>
        <taxon>Streptomyces</taxon>
    </lineage>
</organism>
<dbReference type="PROSITE" id="PS00012">
    <property type="entry name" value="PHOSPHOPANTETHEINE"/>
    <property type="match status" value="1"/>
</dbReference>
<protein>
    <submittedName>
        <fullName evidence="6">Non-ribosomal peptide synthetase</fullName>
    </submittedName>
</protein>
<dbReference type="InterPro" id="IPR029063">
    <property type="entry name" value="SAM-dependent_MTases_sf"/>
</dbReference>
<dbReference type="CDD" id="cd05930">
    <property type="entry name" value="A_NRPS"/>
    <property type="match status" value="1"/>
</dbReference>
<dbReference type="Pfam" id="PF00501">
    <property type="entry name" value="AMP-binding"/>
    <property type="match status" value="2"/>
</dbReference>
<dbReference type="InterPro" id="IPR020845">
    <property type="entry name" value="AMP-binding_CS"/>
</dbReference>
<proteinExistence type="predicted"/>
<dbReference type="Pfam" id="PF08242">
    <property type="entry name" value="Methyltransf_12"/>
    <property type="match status" value="1"/>
</dbReference>
<dbReference type="PANTHER" id="PTHR45527">
    <property type="entry name" value="NONRIBOSOMAL PEPTIDE SYNTHETASE"/>
    <property type="match status" value="1"/>
</dbReference>
<dbReference type="Proteomes" id="UP001603418">
    <property type="component" value="Unassembled WGS sequence"/>
</dbReference>